<sequence length="85" mass="8982">MSFMPPEITADRCHGLSRPTVAELRTCLTSGPHAGPQLWSRTCRAAGLDAGTDDPAALQMTCGTAHLAVLSLAIRLRAHTALTSR</sequence>
<name>A0A0A6UEN6_ACTUT</name>
<comment type="caution">
    <text evidence="1">The sequence shown here is derived from an EMBL/GenBank/DDBJ whole genome shotgun (WGS) entry which is preliminary data.</text>
</comment>
<dbReference type="RefSeq" id="WP_043531661.1">
    <property type="nucleotide sequence ID" value="NZ_BAABKU010000032.1"/>
</dbReference>
<protein>
    <submittedName>
        <fullName evidence="1">Uncharacterized protein</fullName>
    </submittedName>
</protein>
<keyword evidence="2" id="KW-1185">Reference proteome</keyword>
<gene>
    <name evidence="1" type="ORF">MB27_33985</name>
</gene>
<evidence type="ECO:0000313" key="2">
    <source>
        <dbReference type="Proteomes" id="UP000054537"/>
    </source>
</evidence>
<proteinExistence type="predicted"/>
<dbReference type="EMBL" id="JRTT01000130">
    <property type="protein sequence ID" value="KHD73543.1"/>
    <property type="molecule type" value="Genomic_DNA"/>
</dbReference>
<dbReference type="Proteomes" id="UP000054537">
    <property type="component" value="Unassembled WGS sequence"/>
</dbReference>
<reference evidence="1 2" key="1">
    <citation type="submission" date="2014-10" db="EMBL/GenBank/DDBJ databases">
        <title>Draft genome sequence of Actinoplanes utahensis NRRL 12052.</title>
        <authorList>
            <person name="Velasco-Bucheli B."/>
            <person name="del Cerro C."/>
            <person name="Hormigo D."/>
            <person name="Garcia J.L."/>
            <person name="Acebal C."/>
            <person name="Arroyo M."/>
            <person name="de la Mata I."/>
        </authorList>
    </citation>
    <scope>NUCLEOTIDE SEQUENCE [LARGE SCALE GENOMIC DNA]</scope>
    <source>
        <strain evidence="1 2">NRRL 12052</strain>
    </source>
</reference>
<evidence type="ECO:0000313" key="1">
    <source>
        <dbReference type="EMBL" id="KHD73543.1"/>
    </source>
</evidence>
<accession>A0A0A6UEN6</accession>
<dbReference type="AlphaFoldDB" id="A0A0A6UEN6"/>
<organism evidence="1 2">
    <name type="scientific">Actinoplanes utahensis</name>
    <dbReference type="NCBI Taxonomy" id="1869"/>
    <lineage>
        <taxon>Bacteria</taxon>
        <taxon>Bacillati</taxon>
        <taxon>Actinomycetota</taxon>
        <taxon>Actinomycetes</taxon>
        <taxon>Micromonosporales</taxon>
        <taxon>Micromonosporaceae</taxon>
        <taxon>Actinoplanes</taxon>
    </lineage>
</organism>